<dbReference type="AlphaFoldDB" id="A0AA35K884"/>
<reference evidence="1" key="1">
    <citation type="submission" date="2022-12" db="EMBL/GenBank/DDBJ databases">
        <authorList>
            <person name="Alioto T."/>
            <person name="Alioto T."/>
            <person name="Gomez Garrido J."/>
        </authorList>
    </citation>
    <scope>NUCLEOTIDE SEQUENCE</scope>
</reference>
<gene>
    <name evidence="1" type="ORF">PODLI_1B012736</name>
</gene>
<organism evidence="1 2">
    <name type="scientific">Podarcis lilfordi</name>
    <name type="common">Lilford's wall lizard</name>
    <dbReference type="NCBI Taxonomy" id="74358"/>
    <lineage>
        <taxon>Eukaryota</taxon>
        <taxon>Metazoa</taxon>
        <taxon>Chordata</taxon>
        <taxon>Craniata</taxon>
        <taxon>Vertebrata</taxon>
        <taxon>Euteleostomi</taxon>
        <taxon>Lepidosauria</taxon>
        <taxon>Squamata</taxon>
        <taxon>Bifurcata</taxon>
        <taxon>Unidentata</taxon>
        <taxon>Episquamata</taxon>
        <taxon>Laterata</taxon>
        <taxon>Lacertibaenia</taxon>
        <taxon>Lacertidae</taxon>
        <taxon>Podarcis</taxon>
    </lineage>
</organism>
<name>A0AA35K884_9SAUR</name>
<protein>
    <submittedName>
        <fullName evidence="1">Uncharacterized protein</fullName>
    </submittedName>
</protein>
<dbReference type="EMBL" id="OX395129">
    <property type="protein sequence ID" value="CAI5773385.1"/>
    <property type="molecule type" value="Genomic_DNA"/>
</dbReference>
<dbReference type="Proteomes" id="UP001178461">
    <property type="component" value="Chromosome 4"/>
</dbReference>
<keyword evidence="2" id="KW-1185">Reference proteome</keyword>
<evidence type="ECO:0000313" key="1">
    <source>
        <dbReference type="EMBL" id="CAI5773385.1"/>
    </source>
</evidence>
<sequence>MGGRDRMRWKEQPRAAILRAATGRNGRGWVRRSSCEVIGRGAGDAAIGKRQSEKGTGDGSRALKFAFLLAVQFAT</sequence>
<accession>A0AA35K884</accession>
<evidence type="ECO:0000313" key="2">
    <source>
        <dbReference type="Proteomes" id="UP001178461"/>
    </source>
</evidence>
<proteinExistence type="predicted"/>